<dbReference type="AlphaFoldDB" id="C8XK44"/>
<gene>
    <name evidence="1" type="ordered locus">Namu_0297</name>
</gene>
<dbReference type="PANTHER" id="PTHR33973:SF4">
    <property type="entry name" value="OS07G0153300 PROTEIN"/>
    <property type="match status" value="1"/>
</dbReference>
<proteinExistence type="predicted"/>
<evidence type="ECO:0000313" key="2">
    <source>
        <dbReference type="Proteomes" id="UP000002218"/>
    </source>
</evidence>
<protein>
    <recommendedName>
        <fullName evidence="3">DUF1365 domain-containing protein</fullName>
    </recommendedName>
</protein>
<reference evidence="2" key="1">
    <citation type="submission" date="2009-09" db="EMBL/GenBank/DDBJ databases">
        <title>The complete genome of Nakamurella multipartita DSM 44233.</title>
        <authorList>
            <consortium name="US DOE Joint Genome Institute (JGI-PGF)"/>
            <person name="Lucas S."/>
            <person name="Copeland A."/>
            <person name="Lapidus A."/>
            <person name="Glavina del Rio T."/>
            <person name="Dalin E."/>
            <person name="Tice H."/>
            <person name="Bruce D."/>
            <person name="Goodwin L."/>
            <person name="Pitluck S."/>
            <person name="Kyrpides N."/>
            <person name="Mavromatis K."/>
            <person name="Ivanova N."/>
            <person name="Ovchinnikova G."/>
            <person name="Sims D."/>
            <person name="Meincke L."/>
            <person name="Brettin T."/>
            <person name="Detter J.C."/>
            <person name="Han C."/>
            <person name="Larimer F."/>
            <person name="Land M."/>
            <person name="Hauser L."/>
            <person name="Markowitz V."/>
            <person name="Cheng J.-F."/>
            <person name="Hugenholtz P."/>
            <person name="Woyke T."/>
            <person name="Wu D."/>
            <person name="Klenk H.-P."/>
            <person name="Eisen J.A."/>
        </authorList>
    </citation>
    <scope>NUCLEOTIDE SEQUENCE [LARGE SCALE GENOMIC DNA]</scope>
    <source>
        <strain evidence="2">ATCC 700099 / DSM 44233 / CIP 104796 / JCM 9543 / NBRC 105858 / Y-104</strain>
    </source>
</reference>
<dbReference type="Pfam" id="PF07103">
    <property type="entry name" value="DUF1365"/>
    <property type="match status" value="1"/>
</dbReference>
<organism evidence="1 2">
    <name type="scientific">Nakamurella multipartita (strain ATCC 700099 / DSM 44233 / CIP 104796 / JCM 9543 / NBRC 105858 / Y-104)</name>
    <name type="common">Microsphaera multipartita</name>
    <dbReference type="NCBI Taxonomy" id="479431"/>
    <lineage>
        <taxon>Bacteria</taxon>
        <taxon>Bacillati</taxon>
        <taxon>Actinomycetota</taxon>
        <taxon>Actinomycetes</taxon>
        <taxon>Nakamurellales</taxon>
        <taxon>Nakamurellaceae</taxon>
        <taxon>Nakamurella</taxon>
    </lineage>
</organism>
<evidence type="ECO:0008006" key="3">
    <source>
        <dbReference type="Google" id="ProtNLM"/>
    </source>
</evidence>
<dbReference type="PANTHER" id="PTHR33973">
    <property type="entry name" value="OS07G0153300 PROTEIN"/>
    <property type="match status" value="1"/>
</dbReference>
<dbReference type="InterPro" id="IPR010775">
    <property type="entry name" value="DUF1365"/>
</dbReference>
<accession>C8XK44</accession>
<sequence length="263" mass="29589">MTVPSARADRRRSPTRLAARIYDARTTHRRTVAAPAQVDRRFDYRTCYWLIDLDEPPVLPGVLRRLVRFEARDHLGDPAATIATNARARLAEHDLAADRILLLTCPRTFGHVFNPLSVYYCLRRQDAGEELVAVIAEVHNTYGGRHTYLLRPDQAGADEVDKQFYVSPFLPMGGSYTMRTPLPEERLAVSITLHQDGATPFVATLTGPGRPLTPASAVRAVLRWPVLTLRTSALIRWQGIRLWLRRVPVQPRPADAAADERGR</sequence>
<reference evidence="1 2" key="2">
    <citation type="journal article" date="2010" name="Stand. Genomic Sci.">
        <title>Complete genome sequence of Nakamurella multipartita type strain (Y-104).</title>
        <authorList>
            <person name="Tice H."/>
            <person name="Mayilraj S."/>
            <person name="Sims D."/>
            <person name="Lapidus A."/>
            <person name="Nolan M."/>
            <person name="Lucas S."/>
            <person name="Glavina Del Rio T."/>
            <person name="Copeland A."/>
            <person name="Cheng J.F."/>
            <person name="Meincke L."/>
            <person name="Bruce D."/>
            <person name="Goodwin L."/>
            <person name="Pitluck S."/>
            <person name="Ivanova N."/>
            <person name="Mavromatis K."/>
            <person name="Ovchinnikova G."/>
            <person name="Pati A."/>
            <person name="Chen A."/>
            <person name="Palaniappan K."/>
            <person name="Land M."/>
            <person name="Hauser L."/>
            <person name="Chang Y.J."/>
            <person name="Jeffries C.D."/>
            <person name="Detter J.C."/>
            <person name="Brettin T."/>
            <person name="Rohde M."/>
            <person name="Goker M."/>
            <person name="Bristow J."/>
            <person name="Eisen J.A."/>
            <person name="Markowitz V."/>
            <person name="Hugenholtz P."/>
            <person name="Kyrpides N.C."/>
            <person name="Klenk H.P."/>
            <person name="Chen F."/>
        </authorList>
    </citation>
    <scope>NUCLEOTIDE SEQUENCE [LARGE SCALE GENOMIC DNA]</scope>
    <source>
        <strain evidence="2">ATCC 700099 / DSM 44233 / CIP 104796 / JCM 9543 / NBRC 105858 / Y-104</strain>
    </source>
</reference>
<dbReference type="Proteomes" id="UP000002218">
    <property type="component" value="Chromosome"/>
</dbReference>
<dbReference type="eggNOG" id="COG3496">
    <property type="taxonomic scope" value="Bacteria"/>
</dbReference>
<dbReference type="InParanoid" id="C8XK44"/>
<dbReference type="HOGENOM" id="CLU_065913_1_0_11"/>
<dbReference type="KEGG" id="nml:Namu_0297"/>
<evidence type="ECO:0000313" key="1">
    <source>
        <dbReference type="EMBL" id="ACV76727.1"/>
    </source>
</evidence>
<dbReference type="STRING" id="479431.Namu_0297"/>
<name>C8XK44_NAKMY</name>
<dbReference type="EMBL" id="CP001737">
    <property type="protein sequence ID" value="ACV76727.1"/>
    <property type="molecule type" value="Genomic_DNA"/>
</dbReference>
<keyword evidence="2" id="KW-1185">Reference proteome</keyword>